<dbReference type="Proteomes" id="UP000187735">
    <property type="component" value="Chromosome"/>
</dbReference>
<dbReference type="EMBL" id="CP017641">
    <property type="protein sequence ID" value="APZ93716.1"/>
    <property type="molecule type" value="Genomic_DNA"/>
</dbReference>
<gene>
    <name evidence="2" type="ORF">Fuma_03334</name>
</gene>
<protein>
    <submittedName>
        <fullName evidence="2">Uncharacterized protein</fullName>
    </submittedName>
</protein>
<sequence>MADLARFAALHNSPEKWEHRSQNGGRGWTERSEGNPGGSLVPRSNLDHTHRSQIHKDLLYRSYQGANLPSSMIEPNGNRPSGLRRLSPRDVEISRINSERSQLVPKSDSGDPENRGGMDLVSRRMLQDGREQLAFGI</sequence>
<dbReference type="AlphaFoldDB" id="A0A1P8WI27"/>
<feature type="region of interest" description="Disordered" evidence="1">
    <location>
        <begin position="67"/>
        <end position="119"/>
    </location>
</feature>
<reference evidence="2 3" key="1">
    <citation type="journal article" date="2016" name="Front. Microbiol.">
        <title>Fuerstia marisgermanicae gen. nov., sp. nov., an Unusual Member of the Phylum Planctomycetes from the German Wadden Sea.</title>
        <authorList>
            <person name="Kohn T."/>
            <person name="Heuer A."/>
            <person name="Jogler M."/>
            <person name="Vollmers J."/>
            <person name="Boedeker C."/>
            <person name="Bunk B."/>
            <person name="Rast P."/>
            <person name="Borchert D."/>
            <person name="Glockner I."/>
            <person name="Freese H.M."/>
            <person name="Klenk H.P."/>
            <person name="Overmann J."/>
            <person name="Kaster A.K."/>
            <person name="Rohde M."/>
            <person name="Wiegand S."/>
            <person name="Jogler C."/>
        </authorList>
    </citation>
    <scope>NUCLEOTIDE SEQUENCE [LARGE SCALE GENOMIC DNA]</scope>
    <source>
        <strain evidence="2 3">NH11</strain>
    </source>
</reference>
<dbReference type="KEGG" id="fmr:Fuma_03334"/>
<proteinExistence type="predicted"/>
<evidence type="ECO:0000313" key="2">
    <source>
        <dbReference type="EMBL" id="APZ93716.1"/>
    </source>
</evidence>
<accession>A0A1P8WI27</accession>
<feature type="region of interest" description="Disordered" evidence="1">
    <location>
        <begin position="1"/>
        <end position="52"/>
    </location>
</feature>
<organism evidence="2 3">
    <name type="scientific">Fuerstiella marisgermanici</name>
    <dbReference type="NCBI Taxonomy" id="1891926"/>
    <lineage>
        <taxon>Bacteria</taxon>
        <taxon>Pseudomonadati</taxon>
        <taxon>Planctomycetota</taxon>
        <taxon>Planctomycetia</taxon>
        <taxon>Planctomycetales</taxon>
        <taxon>Planctomycetaceae</taxon>
        <taxon>Fuerstiella</taxon>
    </lineage>
</organism>
<evidence type="ECO:0000313" key="3">
    <source>
        <dbReference type="Proteomes" id="UP000187735"/>
    </source>
</evidence>
<keyword evidence="3" id="KW-1185">Reference proteome</keyword>
<evidence type="ECO:0000256" key="1">
    <source>
        <dbReference type="SAM" id="MobiDB-lite"/>
    </source>
</evidence>
<feature type="compositionally biased region" description="Basic and acidic residues" evidence="1">
    <location>
        <begin position="108"/>
        <end position="119"/>
    </location>
</feature>
<name>A0A1P8WI27_9PLAN</name>